<dbReference type="EMBL" id="CM056786">
    <property type="protein sequence ID" value="KAJ8729444.1"/>
    <property type="molecule type" value="Genomic_DNA"/>
</dbReference>
<dbReference type="Proteomes" id="UP001231649">
    <property type="component" value="Chromosome 10"/>
</dbReference>
<evidence type="ECO:0000313" key="1">
    <source>
        <dbReference type="EMBL" id="KAJ8729444.1"/>
    </source>
</evidence>
<proteinExistence type="predicted"/>
<sequence>MTALGRAAKVDQQLCLAHGIQLGIIDVLYNKNKLTNERPEEEENSTESDSDNEDGGFNLTEDRCKPIPLLCYNDIIGKVRGVVRMFRKSPTKNDILSKYVKSDHNNKELKLILDCKTRWSSLADMITRFLSIKDSVSKALIDLKSDIQFSDAELQILTNLSESLTVVKATVEALCQRDANLITAMAAMKFMLTKLRQDSTSISNQLAIAIEARIKQRLTEFTGVLLYLHSPTTYYKDIANDVNNTILNALDNNQIRSAIVNIVNKYFPISTSNEESSSQVDTLVNVSLNIKEQLGQEIKRALKQHTLQTAGSNIGFGAEERLDLETQVKVEMALYDNGGSMGNHLLKVYKALKSIPPTSVECERAFSSAGLMCNKIRSSLSDDSLDALVFLRSYYQAKNNIK</sequence>
<name>A0ACC2R1L4_9NEOP</name>
<accession>A0ACC2R1L4</accession>
<comment type="caution">
    <text evidence="1">The sequence shown here is derived from an EMBL/GenBank/DDBJ whole genome shotgun (WGS) entry which is preliminary data.</text>
</comment>
<organism evidence="1 2">
    <name type="scientific">Mythimna loreyi</name>
    <dbReference type="NCBI Taxonomy" id="667449"/>
    <lineage>
        <taxon>Eukaryota</taxon>
        <taxon>Metazoa</taxon>
        <taxon>Ecdysozoa</taxon>
        <taxon>Arthropoda</taxon>
        <taxon>Hexapoda</taxon>
        <taxon>Insecta</taxon>
        <taxon>Pterygota</taxon>
        <taxon>Neoptera</taxon>
        <taxon>Endopterygota</taxon>
        <taxon>Lepidoptera</taxon>
        <taxon>Glossata</taxon>
        <taxon>Ditrysia</taxon>
        <taxon>Noctuoidea</taxon>
        <taxon>Noctuidae</taxon>
        <taxon>Noctuinae</taxon>
        <taxon>Hadenini</taxon>
        <taxon>Mythimna</taxon>
    </lineage>
</organism>
<evidence type="ECO:0000313" key="2">
    <source>
        <dbReference type="Proteomes" id="UP001231649"/>
    </source>
</evidence>
<gene>
    <name evidence="1" type="ORF">PYW08_001025</name>
</gene>
<keyword evidence="2" id="KW-1185">Reference proteome</keyword>
<reference evidence="1" key="1">
    <citation type="submission" date="2023-03" db="EMBL/GenBank/DDBJ databases">
        <title>Chromosome-level genomes of two armyworms, Mythimna separata and Mythimna loreyi, provide insights into the biosynthesis and reception of sex pheromones.</title>
        <authorList>
            <person name="Zhao H."/>
        </authorList>
    </citation>
    <scope>NUCLEOTIDE SEQUENCE</scope>
    <source>
        <strain evidence="1">BeijingLab</strain>
    </source>
</reference>
<protein>
    <submittedName>
        <fullName evidence="1">Uncharacterized protein</fullName>
    </submittedName>
</protein>